<dbReference type="InterPro" id="IPR045275">
    <property type="entry name" value="MscS_archaea/bacteria_type"/>
</dbReference>
<dbReference type="InterPro" id="IPR014710">
    <property type="entry name" value="RmlC-like_jellyroll"/>
</dbReference>
<dbReference type="EMBL" id="JEMY01000037">
    <property type="protein sequence ID" value="EXI87123.1"/>
    <property type="molecule type" value="Genomic_DNA"/>
</dbReference>
<keyword evidence="2" id="KW-1003">Cell membrane</keyword>
<dbReference type="eggNOG" id="COG0664">
    <property type="taxonomic scope" value="Bacteria"/>
</dbReference>
<dbReference type="PANTHER" id="PTHR30221:SF1">
    <property type="entry name" value="SMALL-CONDUCTANCE MECHANOSENSITIVE CHANNEL"/>
    <property type="match status" value="1"/>
</dbReference>
<dbReference type="eggNOG" id="COG0668">
    <property type="taxonomic scope" value="Bacteria"/>
</dbReference>
<dbReference type="SUPFAM" id="SSF82689">
    <property type="entry name" value="Mechanosensitive channel protein MscS (YggB), C-terminal domain"/>
    <property type="match status" value="1"/>
</dbReference>
<evidence type="ECO:0000256" key="5">
    <source>
        <dbReference type="ARBA" id="ARBA00023136"/>
    </source>
</evidence>
<feature type="domain" description="Cyclic nucleotide-binding" evidence="7">
    <location>
        <begin position="353"/>
        <end position="473"/>
    </location>
</feature>
<evidence type="ECO:0000256" key="2">
    <source>
        <dbReference type="ARBA" id="ARBA00022475"/>
    </source>
</evidence>
<evidence type="ECO:0000313" key="8">
    <source>
        <dbReference type="EMBL" id="EXI87123.1"/>
    </source>
</evidence>
<dbReference type="SMART" id="SM00100">
    <property type="entry name" value="cNMP"/>
    <property type="match status" value="1"/>
</dbReference>
<dbReference type="SUPFAM" id="SSF51206">
    <property type="entry name" value="cAMP-binding domain-like"/>
    <property type="match status" value="1"/>
</dbReference>
<keyword evidence="6" id="KW-0813">Transport</keyword>
<evidence type="ECO:0000259" key="7">
    <source>
        <dbReference type="PROSITE" id="PS50042"/>
    </source>
</evidence>
<dbReference type="CDD" id="cd00038">
    <property type="entry name" value="CAP_ED"/>
    <property type="match status" value="1"/>
</dbReference>
<feature type="transmembrane region" description="Helical" evidence="6">
    <location>
        <begin position="42"/>
        <end position="65"/>
    </location>
</feature>
<dbReference type="Gene3D" id="2.60.120.10">
    <property type="entry name" value="Jelly Rolls"/>
    <property type="match status" value="1"/>
</dbReference>
<dbReference type="Gene3D" id="3.30.70.100">
    <property type="match status" value="1"/>
</dbReference>
<keyword evidence="6" id="KW-0407">Ion channel</keyword>
<dbReference type="PANTHER" id="PTHR30221">
    <property type="entry name" value="SMALL-CONDUCTANCE MECHANOSENSITIVE CHANNEL"/>
    <property type="match status" value="1"/>
</dbReference>
<evidence type="ECO:0000256" key="4">
    <source>
        <dbReference type="ARBA" id="ARBA00022989"/>
    </source>
</evidence>
<comment type="caution">
    <text evidence="8">The sequence shown here is derived from an EMBL/GenBank/DDBJ whole genome shotgun (WGS) entry which is preliminary data.</text>
</comment>
<dbReference type="InterPro" id="IPR023408">
    <property type="entry name" value="MscS_beta-dom_sf"/>
</dbReference>
<keyword evidence="5 6" id="KW-0472">Membrane</keyword>
<comment type="similarity">
    <text evidence="6">Belongs to the MscS (TC 1.A.23) family.</text>
</comment>
<comment type="subunit">
    <text evidence="6">Homoheptamer.</text>
</comment>
<dbReference type="InterPro" id="IPR000595">
    <property type="entry name" value="cNMP-bd_dom"/>
</dbReference>
<evidence type="ECO:0000256" key="1">
    <source>
        <dbReference type="ARBA" id="ARBA00004651"/>
    </source>
</evidence>
<feature type="transmembrane region" description="Helical" evidence="6">
    <location>
        <begin position="109"/>
        <end position="129"/>
    </location>
</feature>
<organism evidence="8 9">
    <name type="scientific">Accumulibacter regalis</name>
    <dbReference type="NCBI Taxonomy" id="522306"/>
    <lineage>
        <taxon>Bacteria</taxon>
        <taxon>Pseudomonadati</taxon>
        <taxon>Pseudomonadota</taxon>
        <taxon>Betaproteobacteria</taxon>
        <taxon>Candidatus Accumulibacter</taxon>
    </lineage>
</organism>
<keyword evidence="9" id="KW-1185">Reference proteome</keyword>
<dbReference type="Pfam" id="PF00027">
    <property type="entry name" value="cNMP_binding"/>
    <property type="match status" value="1"/>
</dbReference>
<dbReference type="InterPro" id="IPR010920">
    <property type="entry name" value="LSM_dom_sf"/>
</dbReference>
<evidence type="ECO:0000256" key="3">
    <source>
        <dbReference type="ARBA" id="ARBA00022692"/>
    </source>
</evidence>
<comment type="subcellular location">
    <subcellularLocation>
        <location evidence="6">Cell inner membrane</location>
        <topology evidence="6">Multi-pass membrane protein</topology>
    </subcellularLocation>
    <subcellularLocation>
        <location evidence="1">Cell membrane</location>
        <topology evidence="1">Multi-pass membrane protein</topology>
    </subcellularLocation>
</comment>
<feature type="transmembrane region" description="Helical" evidence="6">
    <location>
        <begin position="17"/>
        <end position="35"/>
    </location>
</feature>
<gene>
    <name evidence="8" type="primary">mscS_3</name>
    <name evidence="8" type="ORF">AW11_02733</name>
</gene>
<dbReference type="SUPFAM" id="SSF50182">
    <property type="entry name" value="Sm-like ribonucleoproteins"/>
    <property type="match status" value="1"/>
</dbReference>
<dbReference type="AlphaFoldDB" id="A0A011NWN9"/>
<dbReference type="InterPro" id="IPR018490">
    <property type="entry name" value="cNMP-bd_dom_sf"/>
</dbReference>
<accession>A0A011NWN9</accession>
<keyword evidence="6" id="KW-0997">Cell inner membrane</keyword>
<feature type="transmembrane region" description="Helical" evidence="6">
    <location>
        <begin position="77"/>
        <end position="97"/>
    </location>
</feature>
<dbReference type="GO" id="GO:0008381">
    <property type="term" value="F:mechanosensitive monoatomic ion channel activity"/>
    <property type="evidence" value="ECO:0007669"/>
    <property type="project" value="InterPro"/>
</dbReference>
<keyword evidence="6" id="KW-0406">Ion transport</keyword>
<proteinExistence type="inferred from homology"/>
<protein>
    <recommendedName>
        <fullName evidence="6">Small-conductance mechanosensitive channel</fullName>
    </recommendedName>
</protein>
<dbReference type="STRING" id="1454004.AW11_02733"/>
<evidence type="ECO:0000313" key="9">
    <source>
        <dbReference type="Proteomes" id="UP000022141"/>
    </source>
</evidence>
<dbReference type="Pfam" id="PF00924">
    <property type="entry name" value="MS_channel_2nd"/>
    <property type="match status" value="1"/>
</dbReference>
<name>A0A011NWN9_ACCRE</name>
<comment type="function">
    <text evidence="6">Mechanosensitive channel that participates in the regulation of osmotic pressure changes within the cell, opening in response to stretch forces in the membrane lipid bilayer, without the need for other proteins. Contributes to normal resistance to hypoosmotic shock. Forms an ion channel of 1.0 nanosiemens conductance with a slight preference for anions.</text>
</comment>
<reference evidence="8" key="1">
    <citation type="submission" date="2014-02" db="EMBL/GenBank/DDBJ databases">
        <title>Expanding our view of genomic diversity in Candidatus Accumulibacter clades.</title>
        <authorList>
            <person name="Skennerton C.T."/>
            <person name="Barr J.J."/>
            <person name="Slater F.R."/>
            <person name="Bond P.L."/>
            <person name="Tyson G.W."/>
        </authorList>
    </citation>
    <scope>NUCLEOTIDE SEQUENCE [LARGE SCALE GENOMIC DNA]</scope>
</reference>
<dbReference type="Proteomes" id="UP000022141">
    <property type="component" value="Unassembled WGS sequence"/>
</dbReference>
<keyword evidence="4 6" id="KW-1133">Transmembrane helix</keyword>
<dbReference type="PATRIC" id="fig|1454004.3.peg.2824"/>
<keyword evidence="3 6" id="KW-0812">Transmembrane</keyword>
<evidence type="ECO:0000256" key="6">
    <source>
        <dbReference type="RuleBase" id="RU369025"/>
    </source>
</evidence>
<dbReference type="InterPro" id="IPR011066">
    <property type="entry name" value="MscS_channel_C_sf"/>
</dbReference>
<dbReference type="GO" id="GO:0005886">
    <property type="term" value="C:plasma membrane"/>
    <property type="evidence" value="ECO:0007669"/>
    <property type="project" value="UniProtKB-SubCell"/>
</dbReference>
<sequence length="510" mass="57374">MERIMSKMLTHFWLPETKYIIAAVVILALLCLRLLPKERRRIANTVALFVVCVAGQAFGAWLQALDYSRAAVMVHEVFVIGSGMAMLRLAALFIFRVILPKVGIVVVRIAEDITVLAVYAAFLLARLHIVGLDPSSLLTTSAVLTAVLAFSMQDTLGNLLSGVALQLDNSLRAGDWIKLDDISGRVLQTRWRQTTIRTRNGDVVVVPNSQLMRGRFTLFGRADVPSWPWRRWVWFNVTYESPPAAVIQKVEKAINGAEIPNIAREPPASCVLMEFGAGYGRYALRYWMLDPQPDDPTDSVVRVHIFAALQRAGMRLAVPEQALHVTKENDRYRESVHRREIERRIADLRKVELFAGLQDDELRTISERLAYAPFARDDVIFQQGDAPQWLYLLTVGEAEVWMDFPGHPRQLFRTIQAGGTFGEKGVLTGEARRATVTAKTDVVCYRLDQTTLEDVIRSRPAIAEAIAEILARREAQMDEFHNQFLDAHADRATSPPKAGMLKLMRNFLGL</sequence>
<dbReference type="PROSITE" id="PS50042">
    <property type="entry name" value="CNMP_BINDING_3"/>
    <property type="match status" value="1"/>
</dbReference>
<dbReference type="InterPro" id="IPR006685">
    <property type="entry name" value="MscS_channel_2nd"/>
</dbReference>
<dbReference type="Gene3D" id="2.30.30.60">
    <property type="match status" value="1"/>
</dbReference>